<dbReference type="InterPro" id="IPR038578">
    <property type="entry name" value="GT29-like_sf"/>
</dbReference>
<dbReference type="Gene3D" id="3.90.1480.20">
    <property type="entry name" value="Glycosyl transferase family 29"/>
    <property type="match status" value="1"/>
</dbReference>
<proteinExistence type="inferred from homology"/>
<feature type="compositionally biased region" description="Acidic residues" evidence="11">
    <location>
        <begin position="117"/>
        <end position="127"/>
    </location>
</feature>
<comment type="similarity">
    <text evidence="2">Belongs to the glycosyltransferase 29 family.</text>
</comment>
<dbReference type="EMBL" id="LGRX02034127">
    <property type="protein sequence ID" value="KAK3238723.1"/>
    <property type="molecule type" value="Genomic_DNA"/>
</dbReference>
<accession>A0AAE0BLD2</accession>
<dbReference type="InterPro" id="IPR050943">
    <property type="entry name" value="Glycosyltr_29_Sialyltrsf"/>
</dbReference>
<dbReference type="Pfam" id="PF00777">
    <property type="entry name" value="Glyco_transf_29"/>
    <property type="match status" value="2"/>
</dbReference>
<keyword evidence="8" id="KW-0333">Golgi apparatus</keyword>
<dbReference type="AlphaFoldDB" id="A0AAE0BLD2"/>
<feature type="transmembrane region" description="Helical" evidence="12">
    <location>
        <begin position="9"/>
        <end position="28"/>
    </location>
</feature>
<evidence type="ECO:0000313" key="13">
    <source>
        <dbReference type="EMBL" id="KAK3238723.1"/>
    </source>
</evidence>
<keyword evidence="5 12" id="KW-0812">Transmembrane</keyword>
<name>A0AAE0BLD2_9CHLO</name>
<evidence type="ECO:0000256" key="8">
    <source>
        <dbReference type="ARBA" id="ARBA00023034"/>
    </source>
</evidence>
<dbReference type="CDD" id="cd19952">
    <property type="entry name" value="GT29"/>
    <property type="match status" value="1"/>
</dbReference>
<keyword evidence="3" id="KW-0328">Glycosyltransferase</keyword>
<dbReference type="GO" id="GO:0000139">
    <property type="term" value="C:Golgi membrane"/>
    <property type="evidence" value="ECO:0007669"/>
    <property type="project" value="UniProtKB-SubCell"/>
</dbReference>
<protein>
    <submittedName>
        <fullName evidence="13">Glycosyltransferase 29 protein, variant 2</fullName>
    </submittedName>
</protein>
<evidence type="ECO:0000256" key="7">
    <source>
        <dbReference type="ARBA" id="ARBA00022989"/>
    </source>
</evidence>
<keyword evidence="7 12" id="KW-1133">Transmembrane helix</keyword>
<dbReference type="GO" id="GO:0008373">
    <property type="term" value="F:sialyltransferase activity"/>
    <property type="evidence" value="ECO:0007669"/>
    <property type="project" value="InterPro"/>
</dbReference>
<evidence type="ECO:0000256" key="9">
    <source>
        <dbReference type="ARBA" id="ARBA00023136"/>
    </source>
</evidence>
<dbReference type="PANTHER" id="PTHR11987:SF36">
    <property type="entry name" value="SIA-ALPHA-2,3-GAL-BETA-1,4-GLCNAC-R:ALPHA 2,8-SIALYLTRANSFERASE"/>
    <property type="match status" value="1"/>
</dbReference>
<evidence type="ECO:0000256" key="3">
    <source>
        <dbReference type="ARBA" id="ARBA00022676"/>
    </source>
</evidence>
<keyword evidence="6" id="KW-0735">Signal-anchor</keyword>
<evidence type="ECO:0000256" key="12">
    <source>
        <dbReference type="SAM" id="Phobius"/>
    </source>
</evidence>
<evidence type="ECO:0000256" key="6">
    <source>
        <dbReference type="ARBA" id="ARBA00022968"/>
    </source>
</evidence>
<evidence type="ECO:0000256" key="4">
    <source>
        <dbReference type="ARBA" id="ARBA00022679"/>
    </source>
</evidence>
<comment type="caution">
    <text evidence="13">The sequence shown here is derived from an EMBL/GenBank/DDBJ whole genome shotgun (WGS) entry which is preliminary data.</text>
</comment>
<feature type="region of interest" description="Disordered" evidence="11">
    <location>
        <begin position="106"/>
        <end position="128"/>
    </location>
</feature>
<evidence type="ECO:0000256" key="11">
    <source>
        <dbReference type="SAM" id="MobiDB-lite"/>
    </source>
</evidence>
<keyword evidence="9 12" id="KW-0472">Membrane</keyword>
<evidence type="ECO:0000313" key="14">
    <source>
        <dbReference type="Proteomes" id="UP001190700"/>
    </source>
</evidence>
<dbReference type="Proteomes" id="UP001190700">
    <property type="component" value="Unassembled WGS sequence"/>
</dbReference>
<evidence type="ECO:0000256" key="10">
    <source>
        <dbReference type="ARBA" id="ARBA00023180"/>
    </source>
</evidence>
<evidence type="ECO:0000256" key="2">
    <source>
        <dbReference type="ARBA" id="ARBA00006003"/>
    </source>
</evidence>
<comment type="subcellular location">
    <subcellularLocation>
        <location evidence="1">Golgi apparatus membrane</location>
        <topology evidence="1">Single-pass type II membrane protein</topology>
    </subcellularLocation>
</comment>
<keyword evidence="10" id="KW-0325">Glycoprotein</keyword>
<evidence type="ECO:0000256" key="1">
    <source>
        <dbReference type="ARBA" id="ARBA00004323"/>
    </source>
</evidence>
<keyword evidence="4" id="KW-0808">Transferase</keyword>
<organism evidence="13 14">
    <name type="scientific">Cymbomonas tetramitiformis</name>
    <dbReference type="NCBI Taxonomy" id="36881"/>
    <lineage>
        <taxon>Eukaryota</taxon>
        <taxon>Viridiplantae</taxon>
        <taxon>Chlorophyta</taxon>
        <taxon>Pyramimonadophyceae</taxon>
        <taxon>Pyramimonadales</taxon>
        <taxon>Pyramimonadaceae</taxon>
        <taxon>Cymbomonas</taxon>
    </lineage>
</organism>
<reference evidence="13 14" key="1">
    <citation type="journal article" date="2015" name="Genome Biol. Evol.">
        <title>Comparative Genomics of a Bacterivorous Green Alga Reveals Evolutionary Causalities and Consequences of Phago-Mixotrophic Mode of Nutrition.</title>
        <authorList>
            <person name="Burns J.A."/>
            <person name="Paasch A."/>
            <person name="Narechania A."/>
            <person name="Kim E."/>
        </authorList>
    </citation>
    <scope>NUCLEOTIDE SEQUENCE [LARGE SCALE GENOMIC DNA]</scope>
    <source>
        <strain evidence="13 14">PLY_AMNH</strain>
    </source>
</reference>
<evidence type="ECO:0000256" key="5">
    <source>
        <dbReference type="ARBA" id="ARBA00022692"/>
    </source>
</evidence>
<sequence length="490" mass="53942">MARSSSPRVGYTGIIFILGMLTVVFRILQVDLPYTPSSALLRYYKGEHRESDANDIGTDVAEDDAVTADATEGGEDVAGLDLSETSAALSDSDGQVVVAYNEIQAEGAEAEERSSSEGEEGDLESIPEEASVSQALAVEAALASTIETEPRISETSRSDVAISRAAEVVTPKGEDEEGEASGGLQWWELLQTQKTALTMNMGAVQQPTSEMASLSFRDPRHEAGAAPRIVDIESHFLPYLPKLDFRPRYGRCAVVGNSGANLGTGMGDEIDSHDAVIRINYAPTRGFERDVGSKTTLDLCNKENTLGLVKGTHKWRDSTLVLFEAHSRIIRKNVYSKLFHMFKTPQEHPVVMLNPALVTTSRSIYLAIKRELEQEVRDALHPGGRGEGRREWAQKMLAAKVASSPPGSKDATREHFEFHAKPMSGMVALYLALQVCDEVSMYGFDAYTEKTTTRYHYFDTRVAMTWVHSFDLAVELYKRIGQHAKVKMRP</sequence>
<keyword evidence="14" id="KW-1185">Reference proteome</keyword>
<dbReference type="PANTHER" id="PTHR11987">
    <property type="entry name" value="ALPHA-2,8-SIALYLTRANSFERASE"/>
    <property type="match status" value="1"/>
</dbReference>
<dbReference type="InterPro" id="IPR001675">
    <property type="entry name" value="Glyco_trans_29"/>
</dbReference>
<gene>
    <name evidence="13" type="ORF">CYMTET_51292</name>
</gene>